<organism evidence="1 2">
    <name type="scientific">Turicibacter faecis</name>
    <dbReference type="NCBI Taxonomy" id="2963365"/>
    <lineage>
        <taxon>Bacteria</taxon>
        <taxon>Bacillati</taxon>
        <taxon>Bacillota</taxon>
        <taxon>Erysipelotrichia</taxon>
        <taxon>Erysipelotrichales</taxon>
        <taxon>Turicibacteraceae</taxon>
        <taxon>Turicibacter</taxon>
    </lineage>
</organism>
<reference evidence="1" key="1">
    <citation type="journal article" date="2024" name="Int. J. Syst. Evol. Microbiol.">
        <title>Turicibacter faecis sp. nov., isolated from faeces of heart failure mouse model.</title>
        <authorList>
            <person name="Imamura Y."/>
            <person name="Motooka D."/>
            <person name="Nakajima Y."/>
            <person name="Ito S."/>
            <person name="Kitakaze M."/>
            <person name="Iida T."/>
            <person name="Nakamura S."/>
        </authorList>
    </citation>
    <scope>NUCLEOTIDE SEQUENCE</scope>
    <source>
        <strain evidence="1">TC023</strain>
    </source>
</reference>
<dbReference type="Proteomes" id="UP001432099">
    <property type="component" value="Chromosome"/>
</dbReference>
<gene>
    <name evidence="1" type="ORF">T23_06050</name>
</gene>
<protein>
    <submittedName>
        <fullName evidence="1">Uncharacterized protein</fullName>
    </submittedName>
</protein>
<dbReference type="EMBL" id="AP028127">
    <property type="protein sequence ID" value="BEH90503.1"/>
    <property type="molecule type" value="Genomic_DNA"/>
</dbReference>
<accession>A0ABN6Z9S2</accession>
<evidence type="ECO:0000313" key="1">
    <source>
        <dbReference type="EMBL" id="BEH90503.1"/>
    </source>
</evidence>
<name>A0ABN6Z9S2_9FIRM</name>
<keyword evidence="2" id="KW-1185">Reference proteome</keyword>
<proteinExistence type="predicted"/>
<evidence type="ECO:0000313" key="2">
    <source>
        <dbReference type="Proteomes" id="UP001432099"/>
    </source>
</evidence>
<sequence>MTCYYNNIKIKNVVLYHNANYLKTIEPLNRSMADNRISNNWRWTYVTNYHLHFASRDRVSYWVFYEKKGV</sequence>